<dbReference type="PANTHER" id="PTHR31668">
    <property type="entry name" value="GLUCOSE TRANSPORT TRANSCRIPTION REGULATOR RGT1-RELATED-RELATED"/>
    <property type="match status" value="1"/>
</dbReference>
<dbReference type="OrthoDB" id="271595at2759"/>
<dbReference type="EMBL" id="JAATWM020000012">
    <property type="protein sequence ID" value="KAF9877876.1"/>
    <property type="molecule type" value="Genomic_DNA"/>
</dbReference>
<dbReference type="InterPro" id="IPR050797">
    <property type="entry name" value="Carb_Metab_Trans_Reg"/>
</dbReference>
<comment type="caution">
    <text evidence="2">The sequence shown here is derived from an EMBL/GenBank/DDBJ whole genome shotgun (WGS) entry which is preliminary data.</text>
</comment>
<dbReference type="Proteomes" id="UP000781932">
    <property type="component" value="Unassembled WGS sequence"/>
</dbReference>
<proteinExistence type="predicted"/>
<dbReference type="GeneID" id="62160245"/>
<name>A0A9P6LM64_9PEZI</name>
<reference evidence="2" key="2">
    <citation type="submission" date="2020-11" db="EMBL/GenBank/DDBJ databases">
        <title>Whole genome sequencing of Colletotrichum sp.</title>
        <authorList>
            <person name="Li H."/>
        </authorList>
    </citation>
    <scope>NUCLEOTIDE SEQUENCE</scope>
    <source>
        <strain evidence="2">CkLH20</strain>
    </source>
</reference>
<accession>A0A9P6LM64</accession>
<reference evidence="2" key="1">
    <citation type="submission" date="2020-03" db="EMBL/GenBank/DDBJ databases">
        <authorList>
            <person name="He L."/>
        </authorList>
    </citation>
    <scope>NUCLEOTIDE SEQUENCE</scope>
    <source>
        <strain evidence="2">CkLH20</strain>
    </source>
</reference>
<dbReference type="PANTHER" id="PTHR31668:SF30">
    <property type="entry name" value="ZN(II)2CYS6 TRANSCRIPTION FACTOR (EUROFUNG)"/>
    <property type="match status" value="1"/>
</dbReference>
<dbReference type="AlphaFoldDB" id="A0A9P6LM64"/>
<dbReference type="CDD" id="cd12148">
    <property type="entry name" value="fungal_TF_MHR"/>
    <property type="match status" value="1"/>
</dbReference>
<evidence type="ECO:0000256" key="1">
    <source>
        <dbReference type="ARBA" id="ARBA00023242"/>
    </source>
</evidence>
<keyword evidence="1" id="KW-0539">Nucleus</keyword>
<evidence type="ECO:0000313" key="3">
    <source>
        <dbReference type="Proteomes" id="UP000781932"/>
    </source>
</evidence>
<gene>
    <name evidence="2" type="ORF">CkaCkLH20_04452</name>
</gene>
<keyword evidence="3" id="KW-1185">Reference proteome</keyword>
<protein>
    <recommendedName>
        <fullName evidence="4">Transcription factor domain-containing protein</fullName>
    </recommendedName>
</protein>
<organism evidence="2 3">
    <name type="scientific">Colletotrichum karsti</name>
    <dbReference type="NCBI Taxonomy" id="1095194"/>
    <lineage>
        <taxon>Eukaryota</taxon>
        <taxon>Fungi</taxon>
        <taxon>Dikarya</taxon>
        <taxon>Ascomycota</taxon>
        <taxon>Pezizomycotina</taxon>
        <taxon>Sordariomycetes</taxon>
        <taxon>Hypocreomycetidae</taxon>
        <taxon>Glomerellales</taxon>
        <taxon>Glomerellaceae</taxon>
        <taxon>Colletotrichum</taxon>
        <taxon>Colletotrichum boninense species complex</taxon>
    </lineage>
</organism>
<evidence type="ECO:0000313" key="2">
    <source>
        <dbReference type="EMBL" id="KAF9877876.1"/>
    </source>
</evidence>
<evidence type="ECO:0008006" key="4">
    <source>
        <dbReference type="Google" id="ProtNLM"/>
    </source>
</evidence>
<sequence length="446" mass="50165">MPFFKRSYLIENIKKGRHEYDRQFNALLHSICAYTLFQAIHAQDKPLLPDRLQLAESVLSYVAELHSGPDFGQDPSVEDVMTSFFLFGCQFCRNNHKAAQFRFREAMSLAEILGLHDPASYGNISPDEADRRVRTVTAMAFVERIYALQHGSTLQMPRLMGLDMMPFHKLIKRVSSTEESIEDAAVDGLGRMIDQVDFVDETVVRCWKSNCSLQPQPSEHPHVSSDKLVSLLRRYKRPLDSGPMMKEGSAQHADILLTRHWVRSMLWNLALRHGFINPYASEVELRPEYAVEIAAETIEACATFDIRCLETHGVGLAEKLFNVASNCARVARAFPARTGGVVFEMPIPGLESGSAAGCGPLDSTDFNFDSSWASQVPIFDADWSAPQGTQVPEILNRFLALFALFRKGNHPFLKPFMQLMASLDFTSDSDSTLWSQEDNLHVPLVM</sequence>
<dbReference type="RefSeq" id="XP_038747337.1">
    <property type="nucleotide sequence ID" value="XM_038887171.1"/>
</dbReference>